<keyword evidence="1" id="KW-0547">Nucleotide-binding</keyword>
<dbReference type="KEGG" id="vg:24607013"/>
<dbReference type="Pfam" id="PF24729">
    <property type="entry name" value="Acb2_Tad1_hairpin"/>
    <property type="match status" value="1"/>
</dbReference>
<dbReference type="OrthoDB" id="14283at10239"/>
<evidence type="ECO:0000259" key="2">
    <source>
        <dbReference type="Pfam" id="PF24729"/>
    </source>
</evidence>
<organism evidence="3 4">
    <name type="scientific">Bacillus phage Mater</name>
    <dbReference type="NCBI Taxonomy" id="1540090"/>
    <lineage>
        <taxon>Viruses</taxon>
        <taxon>Duplodnaviria</taxon>
        <taxon>Heunggongvirae</taxon>
        <taxon>Uroviricota</taxon>
        <taxon>Caudoviricetes</taxon>
        <taxon>Herelleviridae</taxon>
        <taxon>Bastillevirinae</taxon>
        <taxon>Matervirus</taxon>
        <taxon>Matervirus mater</taxon>
    </lineage>
</organism>
<name>A0A0A0RS07_9CAUD</name>
<reference evidence="3 4" key="1">
    <citation type="submission" date="2014-07" db="EMBL/GenBank/DDBJ databases">
        <title>Complete Genome of Bacillus megaterium Myophage Mater.</title>
        <authorList>
            <person name="Lancaster J.C."/>
            <person name="Hodde M.K."/>
            <person name="Hernandez A.C."/>
            <person name="Everett G.F.K."/>
        </authorList>
    </citation>
    <scope>NUCLEOTIDE SEQUENCE [LARGE SCALE GENOMIC DNA]</scope>
</reference>
<dbReference type="GeneID" id="24607013"/>
<dbReference type="RefSeq" id="YP_009151073.1">
    <property type="nucleotide sequence ID" value="NC_027366.1"/>
</dbReference>
<proteinExistence type="predicted"/>
<dbReference type="InterPro" id="IPR056098">
    <property type="entry name" value="Acb2/Tad1_hairpin"/>
</dbReference>
<keyword evidence="4" id="KW-1185">Reference proteome</keyword>
<sequence>MGLVEKVNHPLLSEKYTRVYRSADSESSAIHDFYVVSTEVEEGKEHTLGKTLADIHFQEGPIKEAGINGVMNEDLLVMILVRLQAFQETEFKCKENAMAITKIEEALLWLRARTMGREQKGIEGTHKI</sequence>
<evidence type="ECO:0000256" key="1">
    <source>
        <dbReference type="ARBA" id="ARBA00022741"/>
    </source>
</evidence>
<evidence type="ECO:0000313" key="4">
    <source>
        <dbReference type="Proteomes" id="UP000030206"/>
    </source>
</evidence>
<accession>A0A0A0RS07</accession>
<dbReference type="Proteomes" id="UP000030206">
    <property type="component" value="Segment"/>
</dbReference>
<gene>
    <name evidence="3" type="ORF">CPT_Mater114</name>
</gene>
<evidence type="ECO:0000313" key="3">
    <source>
        <dbReference type="EMBL" id="AIW03271.1"/>
    </source>
</evidence>
<feature type="domain" description="Acb2/Tad1 hairpin" evidence="2">
    <location>
        <begin position="54"/>
        <end position="114"/>
    </location>
</feature>
<dbReference type="EMBL" id="KM236245">
    <property type="protein sequence ID" value="AIW03271.1"/>
    <property type="molecule type" value="Genomic_DNA"/>
</dbReference>
<protein>
    <recommendedName>
        <fullName evidence="2">Acb2/Tad1 hairpin domain-containing protein</fullName>
    </recommendedName>
</protein>